<sequence length="175" mass="17613">MPEGNTPSTSGSGNKMWYIIGGIVILALIGWFLMRGAGSLIGAASGVDVDRGANGATTYSNEEGSVTVGSGASMPSNWPSDAPANFAGANIVYSGTSNPQTGQTGSAVSYTVNASAASVADYYKQQLAAQGWTIQSTANMAGATVVAATKDTRTMGVYITDTADGNVSVVVGIEL</sequence>
<dbReference type="AlphaFoldDB" id="A0A1F6DX38"/>
<organism evidence="2 3">
    <name type="scientific">Candidatus Kaiserbacteria bacterium RIFCSPHIGHO2_02_FULL_55_20</name>
    <dbReference type="NCBI Taxonomy" id="1798497"/>
    <lineage>
        <taxon>Bacteria</taxon>
        <taxon>Candidatus Kaiseribacteriota</taxon>
    </lineage>
</organism>
<name>A0A1F6DX38_9BACT</name>
<dbReference type="STRING" id="1798497.A3D71_02110"/>
<keyword evidence="1" id="KW-1133">Transmembrane helix</keyword>
<gene>
    <name evidence="2" type="ORF">A3D71_02110</name>
</gene>
<proteinExistence type="predicted"/>
<evidence type="ECO:0000256" key="1">
    <source>
        <dbReference type="SAM" id="Phobius"/>
    </source>
</evidence>
<reference evidence="2 3" key="1">
    <citation type="journal article" date="2016" name="Nat. Commun.">
        <title>Thousands of microbial genomes shed light on interconnected biogeochemical processes in an aquifer system.</title>
        <authorList>
            <person name="Anantharaman K."/>
            <person name="Brown C.T."/>
            <person name="Hug L.A."/>
            <person name="Sharon I."/>
            <person name="Castelle C.J."/>
            <person name="Probst A.J."/>
            <person name="Thomas B.C."/>
            <person name="Singh A."/>
            <person name="Wilkins M.J."/>
            <person name="Karaoz U."/>
            <person name="Brodie E.L."/>
            <person name="Williams K.H."/>
            <person name="Hubbard S.S."/>
            <person name="Banfield J.F."/>
        </authorList>
    </citation>
    <scope>NUCLEOTIDE SEQUENCE [LARGE SCALE GENOMIC DNA]</scope>
</reference>
<keyword evidence="1" id="KW-0812">Transmembrane</keyword>
<evidence type="ECO:0000313" key="3">
    <source>
        <dbReference type="Proteomes" id="UP000177652"/>
    </source>
</evidence>
<evidence type="ECO:0000313" key="2">
    <source>
        <dbReference type="EMBL" id="OGG65991.1"/>
    </source>
</evidence>
<comment type="caution">
    <text evidence="2">The sequence shown here is derived from an EMBL/GenBank/DDBJ whole genome shotgun (WGS) entry which is preliminary data.</text>
</comment>
<dbReference type="Proteomes" id="UP000177652">
    <property type="component" value="Unassembled WGS sequence"/>
</dbReference>
<accession>A0A1F6DX38</accession>
<dbReference type="EMBL" id="MFLK01000024">
    <property type="protein sequence ID" value="OGG65991.1"/>
    <property type="molecule type" value="Genomic_DNA"/>
</dbReference>
<protein>
    <submittedName>
        <fullName evidence="2">Uncharacterized protein</fullName>
    </submittedName>
</protein>
<keyword evidence="1" id="KW-0472">Membrane</keyword>
<feature type="transmembrane region" description="Helical" evidence="1">
    <location>
        <begin position="16"/>
        <end position="34"/>
    </location>
</feature>